<keyword evidence="2" id="KW-0813">Transport</keyword>
<gene>
    <name evidence="10" type="ORF">CXB77_01285</name>
</gene>
<dbReference type="InterPro" id="IPR000390">
    <property type="entry name" value="Small_drug/metabolite_transptr"/>
</dbReference>
<feature type="transmembrane region" description="Helical" evidence="9">
    <location>
        <begin position="69"/>
        <end position="89"/>
    </location>
</feature>
<sequence length="92" mass="9913">MVKISRLLSTMYQPLPIALMLAFYVLSFLALTLALKKVEVGVAYAVWSGVGTALIAIIGIVYFREAVTLLKFFSILLIILGVVGINLAGSSH</sequence>
<evidence type="ECO:0000256" key="9">
    <source>
        <dbReference type="SAM" id="Phobius"/>
    </source>
</evidence>
<keyword evidence="6 9" id="KW-0472">Membrane</keyword>
<proteinExistence type="inferred from homology"/>
<evidence type="ECO:0000256" key="4">
    <source>
        <dbReference type="ARBA" id="ARBA00022692"/>
    </source>
</evidence>
<comment type="similarity">
    <text evidence="7 8">Belongs to the drug/metabolite transporter (DMT) superfamily. Small multidrug resistance (SMR) (TC 2.A.7.1) family.</text>
</comment>
<dbReference type="AlphaFoldDB" id="A0A2S7XUW3"/>
<keyword evidence="4 8" id="KW-0812">Transmembrane</keyword>
<comment type="subcellular location">
    <subcellularLocation>
        <location evidence="1 8">Cell membrane</location>
        <topology evidence="1 8">Multi-pass membrane protein</topology>
    </subcellularLocation>
</comment>
<comment type="caution">
    <text evidence="10">The sequence shown here is derived from an EMBL/GenBank/DDBJ whole genome shotgun (WGS) entry which is preliminary data.</text>
</comment>
<keyword evidence="3" id="KW-1003">Cell membrane</keyword>
<evidence type="ECO:0000313" key="10">
    <source>
        <dbReference type="EMBL" id="PQJ97537.1"/>
    </source>
</evidence>
<dbReference type="OrthoDB" id="9808638at2"/>
<dbReference type="PANTHER" id="PTHR30561">
    <property type="entry name" value="SMR FAMILY PROTON-DEPENDENT DRUG EFFLUX TRANSPORTER SUGE"/>
    <property type="match status" value="1"/>
</dbReference>
<feature type="transmembrane region" description="Helical" evidence="9">
    <location>
        <begin position="42"/>
        <end position="63"/>
    </location>
</feature>
<dbReference type="Pfam" id="PF00893">
    <property type="entry name" value="Multi_Drug_Res"/>
    <property type="match status" value="1"/>
</dbReference>
<dbReference type="GO" id="GO:0005886">
    <property type="term" value="C:plasma membrane"/>
    <property type="evidence" value="ECO:0007669"/>
    <property type="project" value="UniProtKB-SubCell"/>
</dbReference>
<evidence type="ECO:0000256" key="3">
    <source>
        <dbReference type="ARBA" id="ARBA00022475"/>
    </source>
</evidence>
<accession>A0A2S7XUW3</accession>
<dbReference type="Proteomes" id="UP000239936">
    <property type="component" value="Unassembled WGS sequence"/>
</dbReference>
<evidence type="ECO:0000256" key="8">
    <source>
        <dbReference type="RuleBase" id="RU003942"/>
    </source>
</evidence>
<dbReference type="SUPFAM" id="SSF103481">
    <property type="entry name" value="Multidrug resistance efflux transporter EmrE"/>
    <property type="match status" value="1"/>
</dbReference>
<keyword evidence="5 9" id="KW-1133">Transmembrane helix</keyword>
<evidence type="ECO:0008006" key="12">
    <source>
        <dbReference type="Google" id="ProtNLM"/>
    </source>
</evidence>
<organism evidence="10 11">
    <name type="scientific">Chromatium okenii</name>
    <dbReference type="NCBI Taxonomy" id="61644"/>
    <lineage>
        <taxon>Bacteria</taxon>
        <taxon>Pseudomonadati</taxon>
        <taxon>Pseudomonadota</taxon>
        <taxon>Gammaproteobacteria</taxon>
        <taxon>Chromatiales</taxon>
        <taxon>Chromatiaceae</taxon>
        <taxon>Chromatium</taxon>
    </lineage>
</organism>
<keyword evidence="11" id="KW-1185">Reference proteome</keyword>
<evidence type="ECO:0000256" key="6">
    <source>
        <dbReference type="ARBA" id="ARBA00023136"/>
    </source>
</evidence>
<protein>
    <recommendedName>
        <fullName evidence="12">Ligand-binding protein SH3</fullName>
    </recommendedName>
</protein>
<dbReference type="InterPro" id="IPR045324">
    <property type="entry name" value="Small_multidrug_res"/>
</dbReference>
<evidence type="ECO:0000256" key="7">
    <source>
        <dbReference type="ARBA" id="ARBA00038032"/>
    </source>
</evidence>
<evidence type="ECO:0000256" key="2">
    <source>
        <dbReference type="ARBA" id="ARBA00022448"/>
    </source>
</evidence>
<dbReference type="Gene3D" id="1.10.3730.20">
    <property type="match status" value="1"/>
</dbReference>
<evidence type="ECO:0000256" key="1">
    <source>
        <dbReference type="ARBA" id="ARBA00004651"/>
    </source>
</evidence>
<reference evidence="10 11" key="1">
    <citation type="submission" date="2018-01" db="EMBL/GenBank/DDBJ databases">
        <title>The complete genome sequence of Chromatium okenii LaCa, a purple sulfur bacterium with a turbulent life.</title>
        <authorList>
            <person name="Luedin S.M."/>
            <person name="Liechti N."/>
            <person name="Storelli N."/>
            <person name="Danza F."/>
            <person name="Wittwer M."/>
            <person name="Pothier J.F."/>
            <person name="Tonolla M.A."/>
        </authorList>
    </citation>
    <scope>NUCLEOTIDE SEQUENCE [LARGE SCALE GENOMIC DNA]</scope>
    <source>
        <strain evidence="10 11">LaCa</strain>
    </source>
</reference>
<name>A0A2S7XUW3_9GAMM</name>
<evidence type="ECO:0000313" key="11">
    <source>
        <dbReference type="Proteomes" id="UP000239936"/>
    </source>
</evidence>
<dbReference type="PANTHER" id="PTHR30561:SF1">
    <property type="entry name" value="MULTIDRUG TRANSPORTER EMRE"/>
    <property type="match status" value="1"/>
</dbReference>
<feature type="transmembrane region" description="Helical" evidence="9">
    <location>
        <begin position="15"/>
        <end position="35"/>
    </location>
</feature>
<dbReference type="GO" id="GO:0022857">
    <property type="term" value="F:transmembrane transporter activity"/>
    <property type="evidence" value="ECO:0007669"/>
    <property type="project" value="InterPro"/>
</dbReference>
<evidence type="ECO:0000256" key="5">
    <source>
        <dbReference type="ARBA" id="ARBA00022989"/>
    </source>
</evidence>
<dbReference type="EMBL" id="PPGH01000010">
    <property type="protein sequence ID" value="PQJ97537.1"/>
    <property type="molecule type" value="Genomic_DNA"/>
</dbReference>
<dbReference type="InterPro" id="IPR037185">
    <property type="entry name" value="EmrE-like"/>
</dbReference>